<feature type="region of interest" description="Disordered" evidence="1">
    <location>
        <begin position="65"/>
        <end position="99"/>
    </location>
</feature>
<gene>
    <name evidence="2" type="ORF">VNO77_19097</name>
</gene>
<sequence>MMQKNVEEETKYDTTNEGEDEGLGAKDLGQQNEPIFRNVFCCNYYYWWDDSEQTEPTTVVGATNASYGDIVGDPPTQGSNEIDISQSQPPPEDTSPKKHIMQLQPKMKIKKPLIGKLVTPTQSIAIQVRIRFFFSALLCMVRGPIPDQALGTQYPVSTTMEVCRKQVTLGSCGPLIYM</sequence>
<evidence type="ECO:0000313" key="2">
    <source>
        <dbReference type="EMBL" id="KAK7338486.1"/>
    </source>
</evidence>
<proteinExistence type="predicted"/>
<dbReference type="AlphaFoldDB" id="A0AAN9LMR5"/>
<feature type="compositionally biased region" description="Polar residues" evidence="1">
    <location>
        <begin position="76"/>
        <end position="87"/>
    </location>
</feature>
<dbReference type="EMBL" id="JAYMYQ010000004">
    <property type="protein sequence ID" value="KAK7338486.1"/>
    <property type="molecule type" value="Genomic_DNA"/>
</dbReference>
<organism evidence="2 3">
    <name type="scientific">Canavalia gladiata</name>
    <name type="common">Sword bean</name>
    <name type="synonym">Dolichos gladiatus</name>
    <dbReference type="NCBI Taxonomy" id="3824"/>
    <lineage>
        <taxon>Eukaryota</taxon>
        <taxon>Viridiplantae</taxon>
        <taxon>Streptophyta</taxon>
        <taxon>Embryophyta</taxon>
        <taxon>Tracheophyta</taxon>
        <taxon>Spermatophyta</taxon>
        <taxon>Magnoliopsida</taxon>
        <taxon>eudicotyledons</taxon>
        <taxon>Gunneridae</taxon>
        <taxon>Pentapetalae</taxon>
        <taxon>rosids</taxon>
        <taxon>fabids</taxon>
        <taxon>Fabales</taxon>
        <taxon>Fabaceae</taxon>
        <taxon>Papilionoideae</taxon>
        <taxon>50 kb inversion clade</taxon>
        <taxon>NPAAA clade</taxon>
        <taxon>indigoferoid/millettioid clade</taxon>
        <taxon>Phaseoleae</taxon>
        <taxon>Canavalia</taxon>
    </lineage>
</organism>
<evidence type="ECO:0000256" key="1">
    <source>
        <dbReference type="SAM" id="MobiDB-lite"/>
    </source>
</evidence>
<protein>
    <submittedName>
        <fullName evidence="2">Uncharacterized protein</fullName>
    </submittedName>
</protein>
<reference evidence="2 3" key="1">
    <citation type="submission" date="2024-01" db="EMBL/GenBank/DDBJ databases">
        <title>The genomes of 5 underutilized Papilionoideae crops provide insights into root nodulation and disease resistanc.</title>
        <authorList>
            <person name="Jiang F."/>
        </authorList>
    </citation>
    <scope>NUCLEOTIDE SEQUENCE [LARGE SCALE GENOMIC DNA]</scope>
    <source>
        <strain evidence="2">LVBAO_FW01</strain>
        <tissue evidence="2">Leaves</tissue>
    </source>
</reference>
<accession>A0AAN9LMR5</accession>
<keyword evidence="3" id="KW-1185">Reference proteome</keyword>
<feature type="compositionally biased region" description="Basic and acidic residues" evidence="1">
    <location>
        <begin position="1"/>
        <end position="14"/>
    </location>
</feature>
<evidence type="ECO:0000313" key="3">
    <source>
        <dbReference type="Proteomes" id="UP001367508"/>
    </source>
</evidence>
<dbReference type="Proteomes" id="UP001367508">
    <property type="component" value="Unassembled WGS sequence"/>
</dbReference>
<name>A0AAN9LMR5_CANGL</name>
<feature type="region of interest" description="Disordered" evidence="1">
    <location>
        <begin position="1"/>
        <end position="27"/>
    </location>
</feature>
<comment type="caution">
    <text evidence="2">The sequence shown here is derived from an EMBL/GenBank/DDBJ whole genome shotgun (WGS) entry which is preliminary data.</text>
</comment>